<gene>
    <name evidence="2" type="ORF">HMPREF1630_03610</name>
</gene>
<dbReference type="EMBL" id="JRMW01000028">
    <property type="protein sequence ID" value="KGF04565.1"/>
    <property type="molecule type" value="Genomic_DNA"/>
</dbReference>
<feature type="domain" description="TerB-C" evidence="1">
    <location>
        <begin position="417"/>
        <end position="548"/>
    </location>
</feature>
<evidence type="ECO:0000313" key="3">
    <source>
        <dbReference type="Proteomes" id="UP000029579"/>
    </source>
</evidence>
<name>A0A095X3A7_9FIRM</name>
<dbReference type="OrthoDB" id="1689967at2"/>
<reference evidence="2 3" key="1">
    <citation type="submission" date="2014-07" db="EMBL/GenBank/DDBJ databases">
        <authorList>
            <person name="McCorrison J."/>
            <person name="Sanka R."/>
            <person name="Torralba M."/>
            <person name="Gillis M."/>
            <person name="Haft D.H."/>
            <person name="Methe B."/>
            <person name="Sutton G."/>
            <person name="Nelson K.E."/>
        </authorList>
    </citation>
    <scope>NUCLEOTIDE SEQUENCE [LARGE SCALE GENOMIC DNA]</scope>
    <source>
        <strain evidence="2 3">S7-1-13</strain>
    </source>
</reference>
<dbReference type="eggNOG" id="ENOG50335IJ">
    <property type="taxonomic scope" value="Bacteria"/>
</dbReference>
<dbReference type="InterPro" id="IPR028932">
    <property type="entry name" value="TerB-C"/>
</dbReference>
<dbReference type="Proteomes" id="UP000029579">
    <property type="component" value="Unassembled WGS sequence"/>
</dbReference>
<dbReference type="Pfam" id="PF15615">
    <property type="entry name" value="TerB_C"/>
    <property type="match status" value="1"/>
</dbReference>
<dbReference type="AlphaFoldDB" id="A0A095X3A7"/>
<comment type="caution">
    <text evidence="2">The sequence shown here is derived from an EMBL/GenBank/DDBJ whole genome shotgun (WGS) entry which is preliminary data.</text>
</comment>
<evidence type="ECO:0000313" key="2">
    <source>
        <dbReference type="EMBL" id="KGF04565.1"/>
    </source>
</evidence>
<sequence length="556" mass="64826">MDNIKALIENLLEDIKDVDKKKIKRKINKDHIKANINLDLGEKNDGYFVSKLRLTGNLMDVPSQVKSQSLKLYINFARLSEKNLKMPKTTYLYNQLYVLARDYVEDFIDPYHEKKAMRIYRNLTSLTHENLEPILKVEADKFFETFPALNREVIDFYNLTACGKVVVFWDPDGSLREKYKFAKDEERALLQLGQRRNVLWESPSLSALTINLFLQSLKLVFRKDGINSEILKIYSRPYTLSKNLLDSLLIITEANVRNYFSFLADIKTQKAIDLLIENHCDDILIVFMEYQLAYLDNLKDSKIEEIYLGYLKENPHKSSDIASFIASLSLDRQVAILKSFEDGDNYREILDNLLKDDFTPIKVLALYHIFRNKMEKTKDKKALFEIIRQENFEEFLKLVMGRDFDIDLISEILELRKVKPKRIKLNKKLVKKSRQDLSKTVETINDFVGGEENQIDDEIGKETNISKGTDLKSPVDNMKLSRPSMKLLKKIFKDGYISKDEASDLAMEDGLFLNVFVNNINDVLYEYTNDQTLVIEGNSVFIDEFYEQMIKELIDG</sequence>
<organism evidence="2 3">
    <name type="scientific">Anaerococcus lactolyticus S7-1-13</name>
    <dbReference type="NCBI Taxonomy" id="1284686"/>
    <lineage>
        <taxon>Bacteria</taxon>
        <taxon>Bacillati</taxon>
        <taxon>Bacillota</taxon>
        <taxon>Tissierellia</taxon>
        <taxon>Tissierellales</taxon>
        <taxon>Peptoniphilaceae</taxon>
        <taxon>Anaerococcus</taxon>
    </lineage>
</organism>
<accession>A0A095X3A7</accession>
<dbReference type="RefSeq" id="WP_037327087.1">
    <property type="nucleotide sequence ID" value="NZ_JRMW01000028.1"/>
</dbReference>
<evidence type="ECO:0000259" key="1">
    <source>
        <dbReference type="Pfam" id="PF15615"/>
    </source>
</evidence>
<proteinExistence type="predicted"/>
<protein>
    <recommendedName>
        <fullName evidence="1">TerB-C domain-containing protein</fullName>
    </recommendedName>
</protein>